<feature type="binding site" evidence="15">
    <location>
        <position position="141"/>
    </location>
    <ligand>
        <name>Mg(2+)</name>
        <dbReference type="ChEBI" id="CHEBI:18420"/>
        <label>2</label>
    </ligand>
</feature>
<evidence type="ECO:0000256" key="9">
    <source>
        <dbReference type="ARBA" id="ARBA00023004"/>
    </source>
</evidence>
<protein>
    <recommendedName>
        <fullName evidence="13 16">Ferrous iron transport protein B</fullName>
    </recommendedName>
</protein>
<feature type="binding site" evidence="15">
    <location>
        <position position="140"/>
    </location>
    <ligand>
        <name>Mg(2+)</name>
        <dbReference type="ChEBI" id="CHEBI:18420"/>
        <label>2</label>
    </ligand>
</feature>
<dbReference type="PANTHER" id="PTHR43185">
    <property type="entry name" value="FERROUS IRON TRANSPORT PROTEIN B"/>
    <property type="match status" value="1"/>
</dbReference>
<keyword evidence="8 16" id="KW-1133">Transmembrane helix</keyword>
<dbReference type="InterPro" id="IPR041069">
    <property type="entry name" value="FeoB_Cyto"/>
</dbReference>
<dbReference type="Pfam" id="PF02421">
    <property type="entry name" value="FeoB_N"/>
    <property type="match status" value="1"/>
</dbReference>
<organism evidence="18 19">
    <name type="scientific">Brachyspira aalborgi</name>
    <dbReference type="NCBI Taxonomy" id="29522"/>
    <lineage>
        <taxon>Bacteria</taxon>
        <taxon>Pseudomonadati</taxon>
        <taxon>Spirochaetota</taxon>
        <taxon>Spirochaetia</taxon>
        <taxon>Brachyspirales</taxon>
        <taxon>Brachyspiraceae</taxon>
        <taxon>Brachyspira</taxon>
    </lineage>
</organism>
<dbReference type="NCBIfam" id="TIGR00231">
    <property type="entry name" value="small_GTP"/>
    <property type="match status" value="1"/>
</dbReference>
<dbReference type="SMART" id="SM00899">
    <property type="entry name" value="FeoA"/>
    <property type="match status" value="1"/>
</dbReference>
<keyword evidence="15" id="KW-0460">Magnesium</keyword>
<dbReference type="InterPro" id="IPR030389">
    <property type="entry name" value="G_FEOB_dom"/>
</dbReference>
<dbReference type="Pfam" id="PF17910">
    <property type="entry name" value="FeoB_Cyto"/>
    <property type="match status" value="1"/>
</dbReference>
<evidence type="ECO:0000256" key="8">
    <source>
        <dbReference type="ARBA" id="ARBA00022989"/>
    </source>
</evidence>
<evidence type="ECO:0000256" key="13">
    <source>
        <dbReference type="NCBIfam" id="TIGR00437"/>
    </source>
</evidence>
<dbReference type="GO" id="GO:0005886">
    <property type="term" value="C:plasma membrane"/>
    <property type="evidence" value="ECO:0007669"/>
    <property type="project" value="UniProtKB-SubCell"/>
</dbReference>
<dbReference type="Gene3D" id="2.30.30.90">
    <property type="match status" value="1"/>
</dbReference>
<keyword evidence="3" id="KW-1003">Cell membrane</keyword>
<feature type="binding site" evidence="14">
    <location>
        <begin position="172"/>
        <end position="175"/>
    </location>
    <ligand>
        <name>GTP</name>
        <dbReference type="ChEBI" id="CHEBI:37565"/>
        <label>1</label>
    </ligand>
</feature>
<dbReference type="SUPFAM" id="SSF52540">
    <property type="entry name" value="P-loop containing nucleoside triphosphate hydrolases"/>
    <property type="match status" value="1"/>
</dbReference>
<evidence type="ECO:0000256" key="10">
    <source>
        <dbReference type="ARBA" id="ARBA00023065"/>
    </source>
</evidence>
<evidence type="ECO:0000256" key="16">
    <source>
        <dbReference type="RuleBase" id="RU362098"/>
    </source>
</evidence>
<dbReference type="Gene3D" id="3.40.50.300">
    <property type="entry name" value="P-loop containing nucleotide triphosphate hydrolases"/>
    <property type="match status" value="1"/>
</dbReference>
<keyword evidence="15" id="KW-0479">Metal-binding</keyword>
<accession>A0A5C8CFR7</accession>
<dbReference type="GO" id="GO:0005525">
    <property type="term" value="F:GTP binding"/>
    <property type="evidence" value="ECO:0007669"/>
    <property type="project" value="UniProtKB-KW"/>
</dbReference>
<evidence type="ECO:0000256" key="2">
    <source>
        <dbReference type="ARBA" id="ARBA00022448"/>
    </source>
</evidence>
<keyword evidence="7 14" id="KW-0547">Nucleotide-binding</keyword>
<dbReference type="PANTHER" id="PTHR43185:SF1">
    <property type="entry name" value="FE(2+) TRANSPORTER FEOB"/>
    <property type="match status" value="1"/>
</dbReference>
<evidence type="ECO:0000313" key="18">
    <source>
        <dbReference type="EMBL" id="TXJ11201.1"/>
    </source>
</evidence>
<evidence type="ECO:0000256" key="3">
    <source>
        <dbReference type="ARBA" id="ARBA00022475"/>
    </source>
</evidence>
<evidence type="ECO:0000256" key="11">
    <source>
        <dbReference type="ARBA" id="ARBA00023134"/>
    </source>
</evidence>
<dbReference type="GO" id="GO:0046914">
    <property type="term" value="F:transition metal ion binding"/>
    <property type="evidence" value="ECO:0007669"/>
    <property type="project" value="InterPro"/>
</dbReference>
<dbReference type="InterPro" id="IPR011642">
    <property type="entry name" value="Gate_dom"/>
</dbReference>
<feature type="binding site" evidence="15">
    <location>
        <position position="137"/>
    </location>
    <ligand>
        <name>Mg(2+)</name>
        <dbReference type="ChEBI" id="CHEBI:18420"/>
        <label>2</label>
    </ligand>
</feature>
<evidence type="ECO:0000259" key="17">
    <source>
        <dbReference type="PROSITE" id="PS51711"/>
    </source>
</evidence>
<gene>
    <name evidence="18" type="primary">feoB</name>
    <name evidence="18" type="ORF">EPJ80_11325</name>
</gene>
<evidence type="ECO:0000256" key="5">
    <source>
        <dbReference type="ARBA" id="ARBA00022519"/>
    </source>
</evidence>
<name>A0A5C8CFR7_9SPIR</name>
<comment type="subcellular location">
    <subcellularLocation>
        <location evidence="1 16">Cell inner membrane</location>
        <topology evidence="1 16">Multi-pass membrane protein</topology>
    </subcellularLocation>
</comment>
<keyword evidence="4 16" id="KW-0410">Iron transport</keyword>
<dbReference type="InterPro" id="IPR027417">
    <property type="entry name" value="P-loop_NTPase"/>
</dbReference>
<feature type="transmembrane region" description="Helical" evidence="16">
    <location>
        <begin position="541"/>
        <end position="567"/>
    </location>
</feature>
<dbReference type="GO" id="GO:0015093">
    <property type="term" value="F:ferrous iron transmembrane transporter activity"/>
    <property type="evidence" value="ECO:0007669"/>
    <property type="project" value="UniProtKB-UniRule"/>
</dbReference>
<evidence type="ECO:0000256" key="4">
    <source>
        <dbReference type="ARBA" id="ARBA00022496"/>
    </source>
</evidence>
<dbReference type="AlphaFoldDB" id="A0A5C8CFR7"/>
<feature type="transmembrane region" description="Helical" evidence="16">
    <location>
        <begin position="406"/>
        <end position="429"/>
    </location>
</feature>
<feature type="transmembrane region" description="Helical" evidence="16">
    <location>
        <begin position="635"/>
        <end position="655"/>
    </location>
</feature>
<proteinExistence type="inferred from homology"/>
<evidence type="ECO:0000256" key="7">
    <source>
        <dbReference type="ARBA" id="ARBA00022741"/>
    </source>
</evidence>
<dbReference type="RefSeq" id="WP_147759059.1">
    <property type="nucleotide sequence ID" value="NZ_SAXT01000006.1"/>
</dbReference>
<evidence type="ECO:0000256" key="14">
    <source>
        <dbReference type="PIRSR" id="PIRSR603373-1"/>
    </source>
</evidence>
<reference evidence="18 19" key="1">
    <citation type="journal article" date="1992" name="Lakartidningen">
        <title>[Penicillin V and not amoxicillin is the first choice preparation in acute otitis].</title>
        <authorList>
            <person name="Kamme C."/>
            <person name="Lundgren K."/>
            <person name="Prellner K."/>
        </authorList>
    </citation>
    <scope>NUCLEOTIDE SEQUENCE [LARGE SCALE GENOMIC DNA]</scope>
    <source>
        <strain evidence="18 19">W1</strain>
    </source>
</reference>
<dbReference type="InterPro" id="IPR005225">
    <property type="entry name" value="Small_GTP-bd"/>
</dbReference>
<dbReference type="Gene3D" id="1.10.287.1770">
    <property type="match status" value="1"/>
</dbReference>
<evidence type="ECO:0000256" key="1">
    <source>
        <dbReference type="ARBA" id="ARBA00004429"/>
    </source>
</evidence>
<dbReference type="InterPro" id="IPR008988">
    <property type="entry name" value="Transcriptional_repressor_C"/>
</dbReference>
<keyword evidence="10" id="KW-0406">Ion transport</keyword>
<dbReference type="Pfam" id="PF07664">
    <property type="entry name" value="FeoB_C"/>
    <property type="match status" value="1"/>
</dbReference>
<dbReference type="InterPro" id="IPR050860">
    <property type="entry name" value="FeoB_GTPase"/>
</dbReference>
<dbReference type="CDD" id="cd01879">
    <property type="entry name" value="FeoB"/>
    <property type="match status" value="1"/>
</dbReference>
<keyword evidence="6 16" id="KW-0812">Transmembrane</keyword>
<dbReference type="InterPro" id="IPR011640">
    <property type="entry name" value="Fe2_transport_prot_B_C"/>
</dbReference>
<dbReference type="Proteomes" id="UP000325116">
    <property type="component" value="Unassembled WGS sequence"/>
</dbReference>
<dbReference type="InterPro" id="IPR007167">
    <property type="entry name" value="Fe-transptr_FeoA-like"/>
</dbReference>
<feature type="binding site" evidence="14">
    <location>
        <begin position="151"/>
        <end position="155"/>
    </location>
    <ligand>
        <name>GTP</name>
        <dbReference type="ChEBI" id="CHEBI:37565"/>
        <label>1</label>
    </ligand>
</feature>
<evidence type="ECO:0000313" key="19">
    <source>
        <dbReference type="Proteomes" id="UP000325116"/>
    </source>
</evidence>
<feature type="transmembrane region" description="Helical" evidence="16">
    <location>
        <begin position="802"/>
        <end position="825"/>
    </location>
</feature>
<keyword evidence="5" id="KW-0997">Cell inner membrane</keyword>
<dbReference type="EMBL" id="SAXT01000006">
    <property type="protein sequence ID" value="TXJ11201.1"/>
    <property type="molecule type" value="Genomic_DNA"/>
</dbReference>
<feature type="binding site" evidence="15">
    <location>
        <position position="138"/>
    </location>
    <ligand>
        <name>Mg(2+)</name>
        <dbReference type="ChEBI" id="CHEBI:18420"/>
        <label>2</label>
    </ligand>
</feature>
<sequence length="832" mass="93153">MKLTELEIEEGFVVDKVATEGEIRQRIIEMGFTPGAKGWIVRKAPLGDPIEVHIMDYEISLRNSEAKGIEVSKSEVEIKKDRILKSSDTKKEKLELDSNLIENREDIYKKIKVPSNNTKLKVAIAGNPNCGKTTIFNALTGANYKVANYPGVTVERREKDMVYNGYTYDLIDLPGVYSLSAYSQDEVVACDVLLNEKPDFIIDVIDATNLERNLYLTLQLIELGIPVVCVLNMYEFAEKDGIKINEKSLTELLKLPVLKIYGSKYESVLLILDKIEDMYKSGNKLDKDAAMRYGETVEKSIKTITDNMQGDLSDLHKRWLAIKTLEKDERAIHSIRRECSNGGEVIETVNKEIIKLESSENAKSDSIMADKRYSYIRGALQEAVKKDNIRAFNFTEAADVVFLNKWLGIPIFLAVIWLIFYATFTLGAYPQGWIESGLGLLSDAVGGLLPEGSLIQSLVVDGIIGGVGAILSFFPLVLILFVGISFLEDCGYMARAAFIMDRIMHRLGLHGQSFIPLFLGFGCSIPATMAARTLRNKKDRIVTVLITTFMSCGARVPVFVLFTAAFFPNNAPTVMFSIYIIGVIIGFIVAFVLRKALFKGEETPFVMELPPYRVPRAKAILRHMFDRGWMYIKKAGTYVFAASVIIWALMTFPQYEPNEQEEVSLREQAISIASEQGLDIEDEEVINTEYERLLSAETLEKTYGGQIGKFVEPVMKPLGFDWRIGIALVAGGAAKEVLVSTIAQIKAIEFDEEDTSTLEESLQNDPVFNHWVKAYTLMLFVLLYFPCFAAIGVMGAEIGNKWIPFIVVYTLAVAWLVSFVFYQIAGRIAGII</sequence>
<feature type="binding site" evidence="14">
    <location>
        <begin position="126"/>
        <end position="133"/>
    </location>
    <ligand>
        <name>GTP</name>
        <dbReference type="ChEBI" id="CHEBI:37565"/>
        <label>1</label>
    </ligand>
</feature>
<keyword evidence="12 16" id="KW-0472">Membrane</keyword>
<evidence type="ECO:0000256" key="6">
    <source>
        <dbReference type="ARBA" id="ARBA00022692"/>
    </source>
</evidence>
<keyword evidence="11 14" id="KW-0342">GTP-binding</keyword>
<dbReference type="NCBIfam" id="TIGR00437">
    <property type="entry name" value="feoB"/>
    <property type="match status" value="1"/>
</dbReference>
<dbReference type="InterPro" id="IPR003373">
    <property type="entry name" value="Fe2_transport_prot-B"/>
</dbReference>
<evidence type="ECO:0000256" key="12">
    <source>
        <dbReference type="ARBA" id="ARBA00023136"/>
    </source>
</evidence>
<keyword evidence="2 16" id="KW-0813">Transport</keyword>
<feature type="transmembrane region" description="Helical" evidence="16">
    <location>
        <begin position="774"/>
        <end position="795"/>
    </location>
</feature>
<keyword evidence="9 16" id="KW-0408">Iron</keyword>
<dbReference type="Pfam" id="PF04023">
    <property type="entry name" value="FeoA"/>
    <property type="match status" value="1"/>
</dbReference>
<dbReference type="PRINTS" id="PR00326">
    <property type="entry name" value="GTP1OBG"/>
</dbReference>
<dbReference type="InterPro" id="IPR038157">
    <property type="entry name" value="FeoA_core_dom"/>
</dbReference>
<comment type="caution">
    <text evidence="18">The sequence shown here is derived from an EMBL/GenBank/DDBJ whole genome shotgun (WGS) entry which is preliminary data.</text>
</comment>
<dbReference type="InterPro" id="IPR006073">
    <property type="entry name" value="GTP-bd"/>
</dbReference>
<feature type="transmembrane region" description="Helical" evidence="16">
    <location>
        <begin position="573"/>
        <end position="593"/>
    </location>
</feature>
<comment type="similarity">
    <text evidence="16">Belongs to the TRAFAC class TrmE-Era-EngA-EngB-Septin-like GTPase superfamily. FeoB GTPase (TC 9.A.8) family.</text>
</comment>
<dbReference type="FunFam" id="3.40.50.300:FF:000426">
    <property type="entry name" value="Ferrous iron transport protein B"/>
    <property type="match status" value="1"/>
</dbReference>
<comment type="function">
    <text evidence="16">Probable transporter of a GTP-driven Fe(2+) uptake system.</text>
</comment>
<dbReference type="PROSITE" id="PS51711">
    <property type="entry name" value="G_FEOB"/>
    <property type="match status" value="1"/>
</dbReference>
<dbReference type="SUPFAM" id="SSF50037">
    <property type="entry name" value="C-terminal domain of transcriptional repressors"/>
    <property type="match status" value="1"/>
</dbReference>
<evidence type="ECO:0000256" key="15">
    <source>
        <dbReference type="PIRSR" id="PIRSR603373-2"/>
    </source>
</evidence>
<feature type="transmembrane region" description="Helical" evidence="16">
    <location>
        <begin position="507"/>
        <end position="529"/>
    </location>
</feature>
<feature type="transmembrane region" description="Helical" evidence="16">
    <location>
        <begin position="463"/>
        <end position="487"/>
    </location>
</feature>
<feature type="domain" description="FeoB-type G" evidence="17">
    <location>
        <begin position="119"/>
        <end position="281"/>
    </location>
</feature>
<dbReference type="Pfam" id="PF07670">
    <property type="entry name" value="Gate"/>
    <property type="match status" value="2"/>
</dbReference>